<feature type="region of interest" description="Disordered" evidence="1">
    <location>
        <begin position="30"/>
        <end position="58"/>
    </location>
</feature>
<reference evidence="3 4" key="1">
    <citation type="submission" date="2018-06" db="EMBL/GenBank/DDBJ databases">
        <authorList>
            <consortium name="Pathogen Informatics"/>
            <person name="Doyle S."/>
        </authorList>
    </citation>
    <scope>NUCLEOTIDE SEQUENCE [LARGE SCALE GENOMIC DNA]</scope>
    <source>
        <strain evidence="3 4">NCTC11535</strain>
    </source>
</reference>
<keyword evidence="4" id="KW-1185">Reference proteome</keyword>
<evidence type="ECO:0000256" key="1">
    <source>
        <dbReference type="SAM" id="MobiDB-lite"/>
    </source>
</evidence>
<feature type="signal peptide" evidence="2">
    <location>
        <begin position="1"/>
        <end position="27"/>
    </location>
</feature>
<evidence type="ECO:0000313" key="3">
    <source>
        <dbReference type="EMBL" id="SPT52656.1"/>
    </source>
</evidence>
<accession>A0ABY1VLV8</accession>
<comment type="caution">
    <text evidence="3">The sequence shown here is derived from an EMBL/GenBank/DDBJ whole genome shotgun (WGS) entry which is preliminary data.</text>
</comment>
<gene>
    <name evidence="3" type="ORF">NCTC11535_00307</name>
</gene>
<proteinExistence type="predicted"/>
<dbReference type="RefSeq" id="WP_111835632.1">
    <property type="nucleotide sequence ID" value="NZ_UAPQ01000001.1"/>
</dbReference>
<evidence type="ECO:0000313" key="4">
    <source>
        <dbReference type="Proteomes" id="UP000250006"/>
    </source>
</evidence>
<protein>
    <recommendedName>
        <fullName evidence="5">Tat pathway signal sequence domain protein</fullName>
    </recommendedName>
</protein>
<sequence length="460" mass="47604">MDRRMFITAAAAVAAAGLTSCSGATQAASVSPTNSASPILETTVPAPKPPSSSAVPSSFGSNPLWQGAEILAVHDQYLVGSAWSSQAVGVAAQGLCPVIVDLATGVSTAILPGGPQGFTTSRVSLDASQYTSAMSSYRPPAGNTVPRLHAAAALLGSEHAYLVVGVEMVLAEVGRGRGAQERECPVSLLRVRLADGRLESVARLSSSFSVQLLSAATTPPLDFALSFSPDRGSLLVAGSGFGSADFIAMRLRAEDLAVELDVHELLEQPSSYTVTSLGQAVVARALRGGGDLAFMLGTGASQANTSSLVLVRDGWCYYGDGKQVLATNLETDQTVSLQADPTHAGFLGSAWPRITSDSRDLVLHCSDLVEVLRPGQPAPLLRLDGNGRQVPYATAAFGDVAYTMPQSANNRPTSLEMLSLGSGESLGSLRSTAGWLNGLAVTSWGLACDAGTFYPAQSWF</sequence>
<dbReference type="Proteomes" id="UP000250006">
    <property type="component" value="Unassembled WGS sequence"/>
</dbReference>
<evidence type="ECO:0008006" key="5">
    <source>
        <dbReference type="Google" id="ProtNLM"/>
    </source>
</evidence>
<name>A0ABY1VLV8_9ACTO</name>
<dbReference type="PROSITE" id="PS51257">
    <property type="entry name" value="PROKAR_LIPOPROTEIN"/>
    <property type="match status" value="1"/>
</dbReference>
<dbReference type="EMBL" id="UAPQ01000001">
    <property type="protein sequence ID" value="SPT52656.1"/>
    <property type="molecule type" value="Genomic_DNA"/>
</dbReference>
<evidence type="ECO:0000256" key="2">
    <source>
        <dbReference type="SAM" id="SignalP"/>
    </source>
</evidence>
<organism evidence="3 4">
    <name type="scientific">Actinomyces bovis</name>
    <dbReference type="NCBI Taxonomy" id="1658"/>
    <lineage>
        <taxon>Bacteria</taxon>
        <taxon>Bacillati</taxon>
        <taxon>Actinomycetota</taxon>
        <taxon>Actinomycetes</taxon>
        <taxon>Actinomycetales</taxon>
        <taxon>Actinomycetaceae</taxon>
        <taxon>Actinomyces</taxon>
    </lineage>
</organism>
<keyword evidence="2" id="KW-0732">Signal</keyword>
<feature type="chain" id="PRO_5047350079" description="Tat pathway signal sequence domain protein" evidence="2">
    <location>
        <begin position="28"/>
        <end position="460"/>
    </location>
</feature>